<gene>
    <name evidence="1" type="ORF">SDRG_00745</name>
</gene>
<protein>
    <recommendedName>
        <fullName evidence="3">DAGKc domain-containing protein</fullName>
    </recommendedName>
</protein>
<reference evidence="1 2" key="1">
    <citation type="submission" date="2012-04" db="EMBL/GenBank/DDBJ databases">
        <title>The Genome Sequence of Saprolegnia declina VS20.</title>
        <authorList>
            <consortium name="The Broad Institute Genome Sequencing Platform"/>
            <person name="Russ C."/>
            <person name="Nusbaum C."/>
            <person name="Tyler B."/>
            <person name="van West P."/>
            <person name="Dieguez-Uribeondo J."/>
            <person name="de Bruijn I."/>
            <person name="Tripathy S."/>
            <person name="Jiang R."/>
            <person name="Young S.K."/>
            <person name="Zeng Q."/>
            <person name="Gargeya S."/>
            <person name="Fitzgerald M."/>
            <person name="Haas B."/>
            <person name="Abouelleil A."/>
            <person name="Alvarado L."/>
            <person name="Arachchi H.M."/>
            <person name="Berlin A."/>
            <person name="Chapman S.B."/>
            <person name="Goldberg J."/>
            <person name="Griggs A."/>
            <person name="Gujja S."/>
            <person name="Hansen M."/>
            <person name="Howarth C."/>
            <person name="Imamovic A."/>
            <person name="Larimer J."/>
            <person name="McCowen C."/>
            <person name="Montmayeur A."/>
            <person name="Murphy C."/>
            <person name="Neiman D."/>
            <person name="Pearson M."/>
            <person name="Priest M."/>
            <person name="Roberts A."/>
            <person name="Saif S."/>
            <person name="Shea T."/>
            <person name="Sisk P."/>
            <person name="Sykes S."/>
            <person name="Wortman J."/>
            <person name="Nusbaum C."/>
            <person name="Birren B."/>
        </authorList>
    </citation>
    <scope>NUCLEOTIDE SEQUENCE [LARGE SCALE GENOMIC DNA]</scope>
    <source>
        <strain evidence="1 2">VS20</strain>
    </source>
</reference>
<evidence type="ECO:0000313" key="1">
    <source>
        <dbReference type="EMBL" id="EQC41889.1"/>
    </source>
</evidence>
<dbReference type="Proteomes" id="UP000030762">
    <property type="component" value="Unassembled WGS sequence"/>
</dbReference>
<dbReference type="InParanoid" id="T0QUK2"/>
<dbReference type="EMBL" id="JH767133">
    <property type="protein sequence ID" value="EQC41889.1"/>
    <property type="molecule type" value="Genomic_DNA"/>
</dbReference>
<organism evidence="1 2">
    <name type="scientific">Saprolegnia diclina (strain VS20)</name>
    <dbReference type="NCBI Taxonomy" id="1156394"/>
    <lineage>
        <taxon>Eukaryota</taxon>
        <taxon>Sar</taxon>
        <taxon>Stramenopiles</taxon>
        <taxon>Oomycota</taxon>
        <taxon>Saprolegniomycetes</taxon>
        <taxon>Saprolegniales</taxon>
        <taxon>Saprolegniaceae</taxon>
        <taxon>Saprolegnia</taxon>
    </lineage>
</organism>
<dbReference type="STRING" id="1156394.T0QUK2"/>
<dbReference type="GeneID" id="19941472"/>
<proteinExistence type="predicted"/>
<name>T0QUK2_SAPDV</name>
<dbReference type="AlphaFoldDB" id="T0QUK2"/>
<dbReference type="OrthoDB" id="242257at2759"/>
<evidence type="ECO:0000313" key="2">
    <source>
        <dbReference type="Proteomes" id="UP000030762"/>
    </source>
</evidence>
<keyword evidence="2" id="KW-1185">Reference proteome</keyword>
<evidence type="ECO:0008006" key="3">
    <source>
        <dbReference type="Google" id="ProtNLM"/>
    </source>
</evidence>
<accession>T0QUK2</accession>
<dbReference type="VEuPathDB" id="FungiDB:SDRG_00745"/>
<dbReference type="RefSeq" id="XP_008604458.1">
    <property type="nucleotide sequence ID" value="XM_008606236.1"/>
</dbReference>
<sequence length="95" mass="10271">MRKQRENVKGIDRMLPFAISGSLVSFNFGSGGQLGAGIESAFLNRLNPIQVDLDLPPERFALIQFRHVKNLKILVCGGDDTVAGCVLEGVRLSSA</sequence>